<evidence type="ECO:0000313" key="13">
    <source>
        <dbReference type="Proteomes" id="UP001369815"/>
    </source>
</evidence>
<evidence type="ECO:0000256" key="9">
    <source>
        <dbReference type="SAM" id="MobiDB-lite"/>
    </source>
</evidence>
<evidence type="ECO:0000259" key="10">
    <source>
        <dbReference type="Pfam" id="PF04136"/>
    </source>
</evidence>
<dbReference type="PANTHER" id="PTHR13302">
    <property type="entry name" value="CONSERVED OLIGOMERIC GOLGI COMPLEX COMPONENT 3"/>
    <property type="match status" value="1"/>
</dbReference>
<evidence type="ECO:0000256" key="6">
    <source>
        <dbReference type="ARBA" id="ARBA00023034"/>
    </source>
</evidence>
<dbReference type="GO" id="GO:0007030">
    <property type="term" value="P:Golgi organization"/>
    <property type="evidence" value="ECO:0007669"/>
    <property type="project" value="TreeGrafter"/>
</dbReference>
<dbReference type="GO" id="GO:0017119">
    <property type="term" value="C:Golgi transport complex"/>
    <property type="evidence" value="ECO:0007669"/>
    <property type="project" value="TreeGrafter"/>
</dbReference>
<evidence type="ECO:0000256" key="1">
    <source>
        <dbReference type="ARBA" id="ARBA00004395"/>
    </source>
</evidence>
<comment type="subcellular location">
    <subcellularLocation>
        <location evidence="1">Golgi apparatus membrane</location>
        <topology evidence="1">Peripheral membrane protein</topology>
    </subcellularLocation>
</comment>
<feature type="domain" description="Conserved oligomeric Golgi complex subunit 3 C-terminal" evidence="11">
    <location>
        <begin position="289"/>
        <end position="618"/>
    </location>
</feature>
<feature type="domain" description="Conserved oligomeric Golgi complex subunit 3 N-terminal" evidence="10">
    <location>
        <begin position="125"/>
        <end position="269"/>
    </location>
</feature>
<reference evidence="12 13" key="1">
    <citation type="journal article" date="2024" name="Front Chem Biol">
        <title>Unveiling the potential of Daldinia eschscholtzii MFLUCC 19-0629 through bioactivity and bioinformatics studies for enhanced sustainable agriculture production.</title>
        <authorList>
            <person name="Brooks S."/>
            <person name="Weaver J.A."/>
            <person name="Klomchit A."/>
            <person name="Alharthi S.A."/>
            <person name="Onlamun T."/>
            <person name="Nurani R."/>
            <person name="Vong T.K."/>
            <person name="Alberti F."/>
            <person name="Greco C."/>
        </authorList>
    </citation>
    <scope>NUCLEOTIDE SEQUENCE [LARGE SCALE GENOMIC DNA]</scope>
    <source>
        <strain evidence="12">MFLUCC 19-0629</strain>
    </source>
</reference>
<keyword evidence="6" id="KW-0333">Golgi apparatus</keyword>
<accession>A0AAX6MK69</accession>
<gene>
    <name evidence="12" type="ORF">Daesc_005162</name>
</gene>
<dbReference type="Pfam" id="PF04136">
    <property type="entry name" value="COG3_N"/>
    <property type="match status" value="1"/>
</dbReference>
<keyword evidence="7" id="KW-0472">Membrane</keyword>
<sequence>MYEDSWPQDIGEEGPFSNSQMSGSKQPDAIQPLEELFEEAETIIEPPEATLSRRAKSYSDFYHIVRAQLSKDAAAKKRRKKAKERGLEALAVERIDKFAQNREPLRLISPDDELIEASQQEYLLYQDQLEMTERHLEALIGSTNGALDLLTSLADSFRAVESQTSSFQAQCDDLLSEERRLQKLADEVGTDLHYYAYLDGVTRRLNAPGASRLVNHESFGEILTNLDACIGFMIEHPDYRDAESYLARYQSLLTKALHLLEVGFTGHLDRISSEISKQIAATQSESARHALAYGRFEEMVLEVDGLIANAQRLIRSCYDQLGNPTPGQSFDYYSNTAVNIFASYADVRDRDLRPITQQDLEAFKKEVKEVNAETACRNFIKQCYERSYDEATLFAKIFSIEPQYNVDPQSAYAALKSQQKALVNAANIAPIATTLQSVLQTSELQTLCNLLGWITNEYLLLEYDEEETRYSIHCHDLTARLLIEHLWPLTDTAFEAEITKSISKAPIPPESLRITPVVNGVASSNVHPITKRALELLAMYDQAMPKERSSSPVVFRIIQETILAMQRAESRLKSNKAANPEPDPDLFMIKNLLILKNGLVSLEIGDVRSHPAAMQHFGQIWDALSPQNWLGLFRGILGGSLSLGLWSSVAGASPTANAKAPPAKNPVQPEQDANEKLDELLRQSIYAFTQRWGTLINAARSGKRGAKSLEATEKELDEKLLTAFGGQPEVIAKLQEAIQINAQAQKELKAEKGVR</sequence>
<organism evidence="12 13">
    <name type="scientific">Daldinia eschscholtzii</name>
    <dbReference type="NCBI Taxonomy" id="292717"/>
    <lineage>
        <taxon>Eukaryota</taxon>
        <taxon>Fungi</taxon>
        <taxon>Dikarya</taxon>
        <taxon>Ascomycota</taxon>
        <taxon>Pezizomycotina</taxon>
        <taxon>Sordariomycetes</taxon>
        <taxon>Xylariomycetidae</taxon>
        <taxon>Xylariales</taxon>
        <taxon>Hypoxylaceae</taxon>
        <taxon>Daldinia</taxon>
    </lineage>
</organism>
<evidence type="ECO:0000256" key="5">
    <source>
        <dbReference type="ARBA" id="ARBA00022927"/>
    </source>
</evidence>
<evidence type="ECO:0000256" key="4">
    <source>
        <dbReference type="ARBA" id="ARBA00022448"/>
    </source>
</evidence>
<proteinExistence type="inferred from homology"/>
<dbReference type="InterPro" id="IPR007265">
    <property type="entry name" value="COG_su3"/>
</dbReference>
<feature type="region of interest" description="Disordered" evidence="9">
    <location>
        <begin position="1"/>
        <end position="29"/>
    </location>
</feature>
<dbReference type="EMBL" id="JBANMG010000005">
    <property type="protein sequence ID" value="KAK6952866.1"/>
    <property type="molecule type" value="Genomic_DNA"/>
</dbReference>
<comment type="similarity">
    <text evidence="2">Belongs to the COG3 family.</text>
</comment>
<dbReference type="InterPro" id="IPR048320">
    <property type="entry name" value="COG3_N"/>
</dbReference>
<dbReference type="GO" id="GO:0006886">
    <property type="term" value="P:intracellular protein transport"/>
    <property type="evidence" value="ECO:0007669"/>
    <property type="project" value="InterPro"/>
</dbReference>
<evidence type="ECO:0000256" key="2">
    <source>
        <dbReference type="ARBA" id="ARBA00009936"/>
    </source>
</evidence>
<evidence type="ECO:0000259" key="11">
    <source>
        <dbReference type="Pfam" id="PF20671"/>
    </source>
</evidence>
<keyword evidence="5" id="KW-0653">Protein transport</keyword>
<dbReference type="InterPro" id="IPR048685">
    <property type="entry name" value="COG3_C"/>
</dbReference>
<evidence type="ECO:0000256" key="8">
    <source>
        <dbReference type="ARBA" id="ARBA00031339"/>
    </source>
</evidence>
<protein>
    <recommendedName>
        <fullName evidence="3">Conserved oligomeric Golgi complex subunit 3</fullName>
    </recommendedName>
    <alternativeName>
        <fullName evidence="8">Component of oligomeric Golgi complex 3</fullName>
    </alternativeName>
</protein>
<evidence type="ECO:0000256" key="3">
    <source>
        <dbReference type="ARBA" id="ARBA00020976"/>
    </source>
</evidence>
<dbReference type="Proteomes" id="UP001369815">
    <property type="component" value="Unassembled WGS sequence"/>
</dbReference>
<evidence type="ECO:0000313" key="12">
    <source>
        <dbReference type="EMBL" id="KAK6952866.1"/>
    </source>
</evidence>
<dbReference type="GO" id="GO:0006914">
    <property type="term" value="P:autophagy"/>
    <property type="evidence" value="ECO:0007669"/>
    <property type="project" value="TreeGrafter"/>
</dbReference>
<name>A0AAX6MK69_9PEZI</name>
<dbReference type="AlphaFoldDB" id="A0AAX6MK69"/>
<dbReference type="GO" id="GO:0005801">
    <property type="term" value="C:cis-Golgi network"/>
    <property type="evidence" value="ECO:0007669"/>
    <property type="project" value="InterPro"/>
</dbReference>
<dbReference type="PANTHER" id="PTHR13302:SF8">
    <property type="entry name" value="CONSERVED OLIGOMERIC GOLGI COMPLEX SUBUNIT 3"/>
    <property type="match status" value="1"/>
</dbReference>
<dbReference type="GO" id="GO:0000139">
    <property type="term" value="C:Golgi membrane"/>
    <property type="evidence" value="ECO:0007669"/>
    <property type="project" value="UniProtKB-SubCell"/>
</dbReference>
<evidence type="ECO:0000256" key="7">
    <source>
        <dbReference type="ARBA" id="ARBA00023136"/>
    </source>
</evidence>
<dbReference type="GO" id="GO:0006891">
    <property type="term" value="P:intra-Golgi vesicle-mediated transport"/>
    <property type="evidence" value="ECO:0007669"/>
    <property type="project" value="TreeGrafter"/>
</dbReference>
<comment type="caution">
    <text evidence="12">The sequence shown here is derived from an EMBL/GenBank/DDBJ whole genome shotgun (WGS) entry which is preliminary data.</text>
</comment>
<keyword evidence="13" id="KW-1185">Reference proteome</keyword>
<keyword evidence="4" id="KW-0813">Transport</keyword>
<dbReference type="Pfam" id="PF20671">
    <property type="entry name" value="COG3_C"/>
    <property type="match status" value="1"/>
</dbReference>
<feature type="compositionally biased region" description="Polar residues" evidence="9">
    <location>
        <begin position="16"/>
        <end position="25"/>
    </location>
</feature>